<dbReference type="InterPro" id="IPR030392">
    <property type="entry name" value="S74_ICA"/>
</dbReference>
<comment type="caution">
    <text evidence="4">The sequence shown here is derived from an EMBL/GenBank/DDBJ whole genome shotgun (WGS) entry which is preliminary data.</text>
</comment>
<reference evidence="4 5" key="1">
    <citation type="submission" date="2020-08" db="EMBL/GenBank/DDBJ databases">
        <title>Genomic Encyclopedia of Type Strains, Phase IV (KMG-IV): sequencing the most valuable type-strain genomes for metagenomic binning, comparative biology and taxonomic classification.</title>
        <authorList>
            <person name="Goeker M."/>
        </authorList>
    </citation>
    <scope>NUCLEOTIDE SEQUENCE [LARGE SCALE GENOMIC DNA]</scope>
    <source>
        <strain evidence="4 5">DSM 29007</strain>
    </source>
</reference>
<evidence type="ECO:0000313" key="4">
    <source>
        <dbReference type="EMBL" id="MBB6071043.1"/>
    </source>
</evidence>
<evidence type="ECO:0000256" key="2">
    <source>
        <dbReference type="SAM" id="SignalP"/>
    </source>
</evidence>
<dbReference type="EMBL" id="JACHIA010000006">
    <property type="protein sequence ID" value="MBB6071043.1"/>
    <property type="molecule type" value="Genomic_DNA"/>
</dbReference>
<evidence type="ECO:0000259" key="3">
    <source>
        <dbReference type="PROSITE" id="PS51688"/>
    </source>
</evidence>
<dbReference type="SUPFAM" id="SSF101967">
    <property type="entry name" value="Adhesin YadA, collagen-binding domain"/>
    <property type="match status" value="1"/>
</dbReference>
<dbReference type="CDD" id="cd12820">
    <property type="entry name" value="LbR_YadA-like"/>
    <property type="match status" value="1"/>
</dbReference>
<dbReference type="PROSITE" id="PS51688">
    <property type="entry name" value="ICA"/>
    <property type="match status" value="1"/>
</dbReference>
<sequence length="397" mass="41271">MKLRSLLLAATAGVLASGAAASAQSPVLLRLESGGTLSDRFRVDSSGTFVAFGFVRDVGNTTGCAAQLPATGAGTRFMWLPCRGSLRFGRVPIGQTNWDDSNLDDFTFAGGNQVTASGYGAFSFGDQVNVSSTVGVGFGSGVTVSGTAGFSAGASNVCSGFACTAIGYTVRAGGQGSVALGYRTTANNDYSVALGYRASNNTHTGTMVMGDESTTDSVRNQADNEFRIRYNGGIRLRVSTAANGNTPGAGGNVGCDLTVAVPSWTCASSRTLKENYLNVDGEYVLSRIRAMPITTWSMIGADAQVRHLGPVAEDFYRAFGLGIGETTIGMGDIDGVNIAAAKALEARTSRLREEVEMRTAQVNTLQAQVAEQAAQLQAAKLRSDALEARLQALEAKP</sequence>
<organism evidence="4 5">
    <name type="scientific">Longimicrobium terrae</name>
    <dbReference type="NCBI Taxonomy" id="1639882"/>
    <lineage>
        <taxon>Bacteria</taxon>
        <taxon>Pseudomonadati</taxon>
        <taxon>Gemmatimonadota</taxon>
        <taxon>Longimicrobiia</taxon>
        <taxon>Longimicrobiales</taxon>
        <taxon>Longimicrobiaceae</taxon>
        <taxon>Longimicrobium</taxon>
    </lineage>
</organism>
<protein>
    <recommendedName>
        <fullName evidence="3">Peptidase S74 domain-containing protein</fullName>
    </recommendedName>
</protein>
<dbReference type="RefSeq" id="WP_170033548.1">
    <property type="nucleotide sequence ID" value="NZ_JABDTL010000001.1"/>
</dbReference>
<dbReference type="Proteomes" id="UP000582837">
    <property type="component" value="Unassembled WGS sequence"/>
</dbReference>
<accession>A0A841GZ62</accession>
<feature type="chain" id="PRO_5032967254" description="Peptidase S74 domain-containing protein" evidence="2">
    <location>
        <begin position="24"/>
        <end position="397"/>
    </location>
</feature>
<dbReference type="AlphaFoldDB" id="A0A841GZ62"/>
<feature type="coiled-coil region" evidence="1">
    <location>
        <begin position="362"/>
        <end position="396"/>
    </location>
</feature>
<dbReference type="Pfam" id="PF13884">
    <property type="entry name" value="Peptidase_S74"/>
    <property type="match status" value="1"/>
</dbReference>
<name>A0A841GZ62_9BACT</name>
<proteinExistence type="predicted"/>
<evidence type="ECO:0000313" key="5">
    <source>
        <dbReference type="Proteomes" id="UP000582837"/>
    </source>
</evidence>
<gene>
    <name evidence="4" type="ORF">HNQ61_002665</name>
</gene>
<dbReference type="GO" id="GO:0019867">
    <property type="term" value="C:outer membrane"/>
    <property type="evidence" value="ECO:0007669"/>
    <property type="project" value="InterPro"/>
</dbReference>
<dbReference type="Pfam" id="PF05658">
    <property type="entry name" value="YadA_head"/>
    <property type="match status" value="1"/>
</dbReference>
<feature type="signal peptide" evidence="2">
    <location>
        <begin position="1"/>
        <end position="23"/>
    </location>
</feature>
<keyword evidence="1" id="KW-0175">Coiled coil</keyword>
<dbReference type="InterPro" id="IPR008640">
    <property type="entry name" value="Adhesin_Head_dom"/>
</dbReference>
<dbReference type="InterPro" id="IPR011049">
    <property type="entry name" value="Serralysin-like_metalloprot_C"/>
</dbReference>
<keyword evidence="5" id="KW-1185">Reference proteome</keyword>
<evidence type="ECO:0000256" key="1">
    <source>
        <dbReference type="SAM" id="Coils"/>
    </source>
</evidence>
<feature type="domain" description="Peptidase S74" evidence="3">
    <location>
        <begin position="268"/>
        <end position="390"/>
    </location>
</feature>
<dbReference type="Gene3D" id="2.150.10.10">
    <property type="entry name" value="Serralysin-like metalloprotease, C-terminal"/>
    <property type="match status" value="1"/>
</dbReference>
<keyword evidence="2" id="KW-0732">Signal</keyword>